<feature type="region of interest" description="Disordered" evidence="1">
    <location>
        <begin position="128"/>
        <end position="150"/>
    </location>
</feature>
<protein>
    <submittedName>
        <fullName evidence="2">Uncharacterized protein</fullName>
    </submittedName>
</protein>
<sequence length="150" mass="16939">MDRNVLIQQVKSEYARLAEHASRGHIEDRTYGMMPPEAYYERTLQQAIRDISTGKFDDCSSGQQIVERIANHKTKVQRIQDSIESTLHNMEIAEELITSEPDSKKARDLMTENGRRAEAIPQMIRAMKEEQAQQELDADSPHVIGGGGNG</sequence>
<name>A0A644Y4G7_9ZZZZ</name>
<dbReference type="EMBL" id="VSSQ01003591">
    <property type="protein sequence ID" value="MPM21443.1"/>
    <property type="molecule type" value="Genomic_DNA"/>
</dbReference>
<reference evidence="2" key="1">
    <citation type="submission" date="2019-08" db="EMBL/GenBank/DDBJ databases">
        <authorList>
            <person name="Kucharzyk K."/>
            <person name="Murdoch R.W."/>
            <person name="Higgins S."/>
            <person name="Loffler F."/>
        </authorList>
    </citation>
    <scope>NUCLEOTIDE SEQUENCE</scope>
</reference>
<gene>
    <name evidence="2" type="ORF">SDC9_67887</name>
</gene>
<evidence type="ECO:0000313" key="2">
    <source>
        <dbReference type="EMBL" id="MPM21443.1"/>
    </source>
</evidence>
<evidence type="ECO:0000256" key="1">
    <source>
        <dbReference type="SAM" id="MobiDB-lite"/>
    </source>
</evidence>
<proteinExistence type="predicted"/>
<dbReference type="AlphaFoldDB" id="A0A644Y4G7"/>
<comment type="caution">
    <text evidence="2">The sequence shown here is derived from an EMBL/GenBank/DDBJ whole genome shotgun (WGS) entry which is preliminary data.</text>
</comment>
<accession>A0A644Y4G7</accession>
<dbReference type="Pfam" id="PF19824">
    <property type="entry name" value="Tlp"/>
    <property type="match status" value="1"/>
</dbReference>
<organism evidence="2">
    <name type="scientific">bioreactor metagenome</name>
    <dbReference type="NCBI Taxonomy" id="1076179"/>
    <lineage>
        <taxon>unclassified sequences</taxon>
        <taxon>metagenomes</taxon>
        <taxon>ecological metagenomes</taxon>
    </lineage>
</organism>
<dbReference type="InterPro" id="IPR017524">
    <property type="entry name" value="SASP_thioredoxin-like"/>
</dbReference>